<gene>
    <name evidence="2" type="ORF">KUF71_004286</name>
</gene>
<feature type="region of interest" description="Disordered" evidence="1">
    <location>
        <begin position="1179"/>
        <end position="1202"/>
    </location>
</feature>
<keyword evidence="3" id="KW-1185">Reference proteome</keyword>
<dbReference type="PANTHER" id="PTHR33053">
    <property type="entry name" value="PROTEIN, PUTATIVE-RELATED"/>
    <property type="match status" value="1"/>
</dbReference>
<feature type="compositionally biased region" description="Low complexity" evidence="1">
    <location>
        <begin position="898"/>
        <end position="911"/>
    </location>
</feature>
<feature type="compositionally biased region" description="Polar residues" evidence="1">
    <location>
        <begin position="935"/>
        <end position="947"/>
    </location>
</feature>
<organism evidence="2 3">
    <name type="scientific">Frankliniella fusca</name>
    <dbReference type="NCBI Taxonomy" id="407009"/>
    <lineage>
        <taxon>Eukaryota</taxon>
        <taxon>Metazoa</taxon>
        <taxon>Ecdysozoa</taxon>
        <taxon>Arthropoda</taxon>
        <taxon>Hexapoda</taxon>
        <taxon>Insecta</taxon>
        <taxon>Pterygota</taxon>
        <taxon>Neoptera</taxon>
        <taxon>Paraneoptera</taxon>
        <taxon>Thysanoptera</taxon>
        <taxon>Terebrantia</taxon>
        <taxon>Thripoidea</taxon>
        <taxon>Thripidae</taxon>
        <taxon>Frankliniella</taxon>
    </lineage>
</organism>
<dbReference type="PANTHER" id="PTHR33053:SF9">
    <property type="entry name" value="AGAP000105-PA"/>
    <property type="match status" value="1"/>
</dbReference>
<sequence>MFKRSRKIAPSSRLSDWLCATRRCRLSSVHQLSSAELRPGGQARSPTRSQVTQGCRSSLPPSCCIQSSHRTEMDRKAVKRKSEREAVREANKRSRDAEMLLESNYRRNRDRRLESGNESETDEEGTDQSEIGIVNDNNLHGGQEDEQERNINESYHGNSDNDSVNDSDQDILTNDEDSDCESPGSNNEDDEPQAFLDPGQYVRQEILEWTLSGGISMAKVDDLLKRLKPVHQNLPLSYKTLLKTPRKVDIVDCGNGSLWYCGITSQLHRILTQEYLTSYNEIAIDINIDSVPLFNKSSTNFVPILGRLVGENHPFVIDKRYNFRIRHYILDQKARASIKCVKGVRGYFCCEKCTVRGTDYKNRMCLLNHNCALRTDESFIDLVADLMVPKTKHFDDKEIDSHVNGVSPLLRCETKLVSKFRLDSMHLVYKGVFSRWLEFLWSGYGNYSLSLREKREISSLLESFRKWCPCDFNRKPFAIKSEKLKATELRRILLYDGLVAFKKLDKNVLKNFLLLHVSIYILCSPVFFRELNDEADTFLRAFVTHSKSLFGEEFIVYNVHSLVHLSSECLEHGPLDSFGAFPYENFLGMIKSRVTSRAKPLQQIAKREMEKMEKKEEIVKPELPLLQMPCFNDPHEPVAGQQYKKILVKKSVLSIKLADSCCALNDGTVVRISNIIDSENGPVLVGKKFAEMADYYEYPIASSLLDIYKVSRLQECTFYLTPADIKHKCYLLPLKEDEYVCYAVVEFKDSTCEVVPTNWLDEEDGELVSYYPPDEWSDARLRKAVENRDGREGLELHKNVRVLHTYNSILVARANRKVAEDTSNLDSEFEDLNEPRRKRRRIVSQIEDSEDEDEQNIRSKHPPPPNFLKSVEGNIKEKLEKLSAKKKDKTKKRSQFNSPGSSPLNLSPLKSVGERDGNKSKNKKKSPVTRPEALSANSTALSRSQIDPPSRRGLHSAFSSPTWSQLNKSTDLMELCPGDLLASEMTEGDGPLVLDTPQNFTESTPSSSSLVIGRSKVSLRPISQAEHMTIISVQVDIKNRLDAMERMLCSILRALKPSQKVVMPKELPPLPLKTLDQFDKNEVFLSNSADRSDTTEYLSKCVPEHLSVKDQVYNIFRKTMSDTLAAHFNWKGRGKKTFSTTNLCAVVTGAILDVNKKNSNVIGEAETAMKEWLKYAPKRAATKTKKDCESSSSSPTDEGDIS</sequence>
<dbReference type="EMBL" id="JAHWGI010000195">
    <property type="protein sequence ID" value="KAK3910798.1"/>
    <property type="molecule type" value="Genomic_DNA"/>
</dbReference>
<dbReference type="AlphaFoldDB" id="A0AAE1GXV3"/>
<comment type="caution">
    <text evidence="2">The sequence shown here is derived from an EMBL/GenBank/DDBJ whole genome shotgun (WGS) entry which is preliminary data.</text>
</comment>
<feature type="compositionally biased region" description="Basic and acidic residues" evidence="1">
    <location>
        <begin position="874"/>
        <end position="885"/>
    </location>
</feature>
<name>A0AAE1GXV3_9NEOP</name>
<feature type="compositionally biased region" description="Acidic residues" evidence="1">
    <location>
        <begin position="163"/>
        <end position="180"/>
    </location>
</feature>
<feature type="compositionally biased region" description="Basic and acidic residues" evidence="1">
    <location>
        <begin position="69"/>
        <end position="115"/>
    </location>
</feature>
<feature type="region of interest" description="Disordered" evidence="1">
    <location>
        <begin position="32"/>
        <end position="195"/>
    </location>
</feature>
<evidence type="ECO:0000256" key="1">
    <source>
        <dbReference type="SAM" id="MobiDB-lite"/>
    </source>
</evidence>
<dbReference type="Proteomes" id="UP001219518">
    <property type="component" value="Unassembled WGS sequence"/>
</dbReference>
<reference evidence="2" key="2">
    <citation type="journal article" date="2023" name="BMC Genomics">
        <title>Pest status, molecular evolution, and epigenetic factors derived from the genome assembly of Frankliniella fusca, a thysanopteran phytovirus vector.</title>
        <authorList>
            <person name="Catto M.A."/>
            <person name="Labadie P.E."/>
            <person name="Jacobson A.L."/>
            <person name="Kennedy G.G."/>
            <person name="Srinivasan R."/>
            <person name="Hunt B.G."/>
        </authorList>
    </citation>
    <scope>NUCLEOTIDE SEQUENCE</scope>
    <source>
        <strain evidence="2">PL_HMW_Pooled</strain>
    </source>
</reference>
<feature type="region of interest" description="Disordered" evidence="1">
    <location>
        <begin position="840"/>
        <end position="963"/>
    </location>
</feature>
<feature type="compositionally biased region" description="Acidic residues" evidence="1">
    <location>
        <begin position="117"/>
        <end position="127"/>
    </location>
</feature>
<protein>
    <submittedName>
        <fullName evidence="2">PAN2-PAN3 deadenylation complex catalytic subunit PAN2</fullName>
    </submittedName>
</protein>
<accession>A0AAE1GXV3</accession>
<reference evidence="2" key="1">
    <citation type="submission" date="2021-07" db="EMBL/GenBank/DDBJ databases">
        <authorList>
            <person name="Catto M.A."/>
            <person name="Jacobson A."/>
            <person name="Kennedy G."/>
            <person name="Labadie P."/>
            <person name="Hunt B.G."/>
            <person name="Srinivasan R."/>
        </authorList>
    </citation>
    <scope>NUCLEOTIDE SEQUENCE</scope>
    <source>
        <strain evidence="2">PL_HMW_Pooled</strain>
        <tissue evidence="2">Head</tissue>
    </source>
</reference>
<evidence type="ECO:0000313" key="3">
    <source>
        <dbReference type="Proteomes" id="UP001219518"/>
    </source>
</evidence>
<proteinExistence type="predicted"/>
<feature type="compositionally biased region" description="Polar residues" evidence="1">
    <location>
        <begin position="44"/>
        <end position="68"/>
    </location>
</feature>
<evidence type="ECO:0000313" key="2">
    <source>
        <dbReference type="EMBL" id="KAK3910798.1"/>
    </source>
</evidence>